<dbReference type="RefSeq" id="WP_281467188.1">
    <property type="nucleotide sequence ID" value="NZ_CP124535.1"/>
</dbReference>
<evidence type="ECO:0000313" key="2">
    <source>
        <dbReference type="Proteomes" id="UP001230978"/>
    </source>
</evidence>
<gene>
    <name evidence="1" type="ORF">QF092_02145</name>
</gene>
<evidence type="ECO:0008006" key="3">
    <source>
        <dbReference type="Google" id="ProtNLM"/>
    </source>
</evidence>
<dbReference type="Proteomes" id="UP001230978">
    <property type="component" value="Chromosome"/>
</dbReference>
<dbReference type="EMBL" id="CP124535">
    <property type="protein sequence ID" value="WGV16638.1"/>
    <property type="molecule type" value="Genomic_DNA"/>
</dbReference>
<name>A0ABY8Q7L8_9RHOB</name>
<sequence length="70" mass="7735">MPGSAAAVDADLAALLSDQKTALRHLREFFARLLHGHFECISYAMPGFLQSGPQGRMVAGYVGFRRHLYL</sequence>
<protein>
    <recommendedName>
        <fullName evidence="3">Transposase</fullName>
    </recommendedName>
</protein>
<organism evidence="1 2">
    <name type="scientific">Fuscovulum ytuae</name>
    <dbReference type="NCBI Taxonomy" id="3042299"/>
    <lineage>
        <taxon>Bacteria</taxon>
        <taxon>Pseudomonadati</taxon>
        <taxon>Pseudomonadota</taxon>
        <taxon>Alphaproteobacteria</taxon>
        <taxon>Rhodobacterales</taxon>
        <taxon>Paracoccaceae</taxon>
        <taxon>Fuscovulum</taxon>
    </lineage>
</organism>
<proteinExistence type="predicted"/>
<reference evidence="1 2" key="1">
    <citation type="submission" date="2023-04" db="EMBL/GenBank/DDBJ databases">
        <title>YMD61, complete Genome.</title>
        <authorList>
            <person name="Zhang J."/>
        </authorList>
    </citation>
    <scope>NUCLEOTIDE SEQUENCE [LARGE SCALE GENOMIC DNA]</scope>
    <source>
        <strain evidence="1 2">YMD61</strain>
    </source>
</reference>
<accession>A0ABY8Q7L8</accession>
<evidence type="ECO:0000313" key="1">
    <source>
        <dbReference type="EMBL" id="WGV16638.1"/>
    </source>
</evidence>
<keyword evidence="2" id="KW-1185">Reference proteome</keyword>
<dbReference type="Gene3D" id="3.90.1150.200">
    <property type="match status" value="1"/>
</dbReference>